<dbReference type="STRING" id="592010.GCWU000182_000426"/>
<keyword evidence="1" id="KW-0699">rRNA-binding</keyword>
<reference evidence="6" key="1">
    <citation type="submission" date="2013-06" db="EMBL/GenBank/DDBJ databases">
        <authorList>
            <person name="Weinstock G."/>
            <person name="Sodergren E."/>
            <person name="Clifton S."/>
            <person name="Fulton L."/>
            <person name="Fulton B."/>
            <person name="Courtney L."/>
            <person name="Fronick C."/>
            <person name="Harrison M."/>
            <person name="Strong C."/>
            <person name="Farmer C."/>
            <person name="Delahaunty K."/>
            <person name="Markovic C."/>
            <person name="Hall O."/>
            <person name="Minx P."/>
            <person name="Tomlinson C."/>
            <person name="Mitreva M."/>
            <person name="Nelson J."/>
            <person name="Hou S."/>
            <person name="Wollam A."/>
            <person name="Pepin K.H."/>
            <person name="Johnson M."/>
            <person name="Bhonagiri V."/>
            <person name="Nash W.E."/>
            <person name="Warren W."/>
            <person name="Chinwalla A."/>
            <person name="Mardis E.R."/>
            <person name="Wilson R.K."/>
        </authorList>
    </citation>
    <scope>NUCLEOTIDE SEQUENCE [LARGE SCALE GENOMIC DNA]</scope>
    <source>
        <strain evidence="6">ATCC 49176</strain>
    </source>
</reference>
<dbReference type="InterPro" id="IPR020056">
    <property type="entry name" value="Rbsml_bL25/Gln-tRNA_synth_N"/>
</dbReference>
<gene>
    <name evidence="6" type="ORF">GCWU000182_000426</name>
</gene>
<protein>
    <submittedName>
        <fullName evidence="6">Ribosomal L25p family protein</fullName>
    </submittedName>
</protein>
<name>W1Q6D2_ABIDE</name>
<dbReference type="eggNOG" id="COG1825">
    <property type="taxonomic scope" value="Bacteria"/>
</dbReference>
<dbReference type="Gene3D" id="2.40.240.10">
    <property type="entry name" value="Ribosomal Protein L25, Chain P"/>
    <property type="match status" value="1"/>
</dbReference>
<dbReference type="PANTHER" id="PTHR33284:SF1">
    <property type="entry name" value="RIBOSOMAL PROTEIN L25_GLN-TRNA SYNTHETASE, ANTI-CODON-BINDING DOMAIN-CONTAINING PROTEIN"/>
    <property type="match status" value="1"/>
</dbReference>
<dbReference type="AlphaFoldDB" id="W1Q6D2"/>
<dbReference type="CDD" id="cd00495">
    <property type="entry name" value="Ribosomal_L25_TL5_CTC"/>
    <property type="match status" value="1"/>
</dbReference>
<keyword evidence="2" id="KW-0694">RNA-binding</keyword>
<accession>W1Q6D2</accession>
<dbReference type="GO" id="GO:0006412">
    <property type="term" value="P:translation"/>
    <property type="evidence" value="ECO:0007669"/>
    <property type="project" value="InterPro"/>
</dbReference>
<dbReference type="GO" id="GO:0008097">
    <property type="term" value="F:5S rRNA binding"/>
    <property type="evidence" value="ECO:0007669"/>
    <property type="project" value="TreeGrafter"/>
</dbReference>
<keyword evidence="7" id="KW-1185">Reference proteome</keyword>
<comment type="caution">
    <text evidence="6">The sequence shown here is derived from an EMBL/GenBank/DDBJ whole genome shotgun (WGS) entry which is preliminary data.</text>
</comment>
<evidence type="ECO:0000256" key="3">
    <source>
        <dbReference type="ARBA" id="ARBA00022980"/>
    </source>
</evidence>
<keyword evidence="3" id="KW-0689">Ribosomal protein</keyword>
<dbReference type="Proteomes" id="UP000019050">
    <property type="component" value="Unassembled WGS sequence"/>
</dbReference>
<dbReference type="InterPro" id="IPR020930">
    <property type="entry name" value="Ribosomal_uL5_bac-type"/>
</dbReference>
<dbReference type="Pfam" id="PF01386">
    <property type="entry name" value="Ribosomal_L25p"/>
    <property type="match status" value="1"/>
</dbReference>
<dbReference type="HOGENOM" id="CLU_2285201_0_0_9"/>
<dbReference type="PANTHER" id="PTHR33284">
    <property type="entry name" value="RIBOSOMAL PROTEIN L25/GLN-TRNA SYNTHETASE, ANTI-CODON-BINDING DOMAIN-CONTAINING PROTEIN"/>
    <property type="match status" value="1"/>
</dbReference>
<dbReference type="InterPro" id="IPR029751">
    <property type="entry name" value="Ribosomal_L25_dom"/>
</dbReference>
<dbReference type="InterPro" id="IPR011035">
    <property type="entry name" value="Ribosomal_bL25/Gln-tRNA_synth"/>
</dbReference>
<sequence>MQAKGVLNTMSLKAELREKVGSGSAKKVREAGLVPATLYGKGSEAVSLTVNRRELDVVLKTQGLSQAFELEFDGKKENVVVKAVNKAALSDEIYSVDFKLA</sequence>
<evidence type="ECO:0000256" key="2">
    <source>
        <dbReference type="ARBA" id="ARBA00022884"/>
    </source>
</evidence>
<evidence type="ECO:0000256" key="4">
    <source>
        <dbReference type="ARBA" id="ARBA00023274"/>
    </source>
</evidence>
<evidence type="ECO:0000259" key="5">
    <source>
        <dbReference type="Pfam" id="PF01386"/>
    </source>
</evidence>
<dbReference type="GO" id="GO:0022625">
    <property type="term" value="C:cytosolic large ribosomal subunit"/>
    <property type="evidence" value="ECO:0007669"/>
    <property type="project" value="TreeGrafter"/>
</dbReference>
<evidence type="ECO:0000313" key="7">
    <source>
        <dbReference type="Proteomes" id="UP000019050"/>
    </source>
</evidence>
<proteinExistence type="predicted"/>
<organism evidence="6 7">
    <name type="scientific">Abiotrophia defectiva ATCC 49176</name>
    <dbReference type="NCBI Taxonomy" id="592010"/>
    <lineage>
        <taxon>Bacteria</taxon>
        <taxon>Bacillati</taxon>
        <taxon>Bacillota</taxon>
        <taxon>Bacilli</taxon>
        <taxon>Lactobacillales</taxon>
        <taxon>Aerococcaceae</taxon>
        <taxon>Abiotrophia</taxon>
    </lineage>
</organism>
<evidence type="ECO:0000256" key="1">
    <source>
        <dbReference type="ARBA" id="ARBA00022730"/>
    </source>
</evidence>
<feature type="domain" description="Large ribosomal subunit protein bL25 L25" evidence="5">
    <location>
        <begin position="12"/>
        <end position="98"/>
    </location>
</feature>
<dbReference type="EMBL" id="ACIN03000003">
    <property type="protein sequence ID" value="ESK66084.1"/>
    <property type="molecule type" value="Genomic_DNA"/>
</dbReference>
<dbReference type="OrthoDB" id="9790002at2"/>
<dbReference type="GO" id="GO:0003735">
    <property type="term" value="F:structural constituent of ribosome"/>
    <property type="evidence" value="ECO:0007669"/>
    <property type="project" value="InterPro"/>
</dbReference>
<evidence type="ECO:0000313" key="6">
    <source>
        <dbReference type="EMBL" id="ESK66084.1"/>
    </source>
</evidence>
<keyword evidence="4" id="KW-0687">Ribonucleoprotein</keyword>
<dbReference type="SUPFAM" id="SSF50715">
    <property type="entry name" value="Ribosomal protein L25-like"/>
    <property type="match status" value="1"/>
</dbReference>